<reference evidence="3" key="1">
    <citation type="journal article" date="2019" name="Nat. Commun.">
        <title>The genome of broomcorn millet.</title>
        <authorList>
            <person name="Zou C."/>
            <person name="Miki D."/>
            <person name="Li D."/>
            <person name="Tang Q."/>
            <person name="Xiao L."/>
            <person name="Rajput S."/>
            <person name="Deng P."/>
            <person name="Jia W."/>
            <person name="Huang R."/>
            <person name="Zhang M."/>
            <person name="Sun Y."/>
            <person name="Hu J."/>
            <person name="Fu X."/>
            <person name="Schnable P.S."/>
            <person name="Li F."/>
            <person name="Zhang H."/>
            <person name="Feng B."/>
            <person name="Zhu X."/>
            <person name="Liu R."/>
            <person name="Schnable J.C."/>
            <person name="Zhu J.-K."/>
            <person name="Zhang H."/>
        </authorList>
    </citation>
    <scope>NUCLEOTIDE SEQUENCE [LARGE SCALE GENOMIC DNA]</scope>
</reference>
<evidence type="ECO:0000256" key="1">
    <source>
        <dbReference type="SAM" id="MobiDB-lite"/>
    </source>
</evidence>
<accession>A0A3L6QJG6</accession>
<comment type="caution">
    <text evidence="2">The sequence shown here is derived from an EMBL/GenBank/DDBJ whole genome shotgun (WGS) entry which is preliminary data.</text>
</comment>
<dbReference type="Proteomes" id="UP000275267">
    <property type="component" value="Unassembled WGS sequence"/>
</dbReference>
<evidence type="ECO:0000313" key="2">
    <source>
        <dbReference type="EMBL" id="RLM79546.1"/>
    </source>
</evidence>
<protein>
    <submittedName>
        <fullName evidence="2">Uncharacterized protein</fullName>
    </submittedName>
</protein>
<evidence type="ECO:0000313" key="3">
    <source>
        <dbReference type="Proteomes" id="UP000275267"/>
    </source>
</evidence>
<dbReference type="AlphaFoldDB" id="A0A3L6QJG6"/>
<keyword evidence="3" id="KW-1185">Reference proteome</keyword>
<feature type="region of interest" description="Disordered" evidence="1">
    <location>
        <begin position="153"/>
        <end position="187"/>
    </location>
</feature>
<organism evidence="2 3">
    <name type="scientific">Panicum miliaceum</name>
    <name type="common">Proso millet</name>
    <name type="synonym">Broomcorn millet</name>
    <dbReference type="NCBI Taxonomy" id="4540"/>
    <lineage>
        <taxon>Eukaryota</taxon>
        <taxon>Viridiplantae</taxon>
        <taxon>Streptophyta</taxon>
        <taxon>Embryophyta</taxon>
        <taxon>Tracheophyta</taxon>
        <taxon>Spermatophyta</taxon>
        <taxon>Magnoliopsida</taxon>
        <taxon>Liliopsida</taxon>
        <taxon>Poales</taxon>
        <taxon>Poaceae</taxon>
        <taxon>PACMAD clade</taxon>
        <taxon>Panicoideae</taxon>
        <taxon>Panicodae</taxon>
        <taxon>Paniceae</taxon>
        <taxon>Panicinae</taxon>
        <taxon>Panicum</taxon>
        <taxon>Panicum sect. Panicum</taxon>
    </lineage>
</organism>
<name>A0A3L6QJG6_PANMI</name>
<dbReference type="OrthoDB" id="691954at2759"/>
<feature type="compositionally biased region" description="Low complexity" evidence="1">
    <location>
        <begin position="153"/>
        <end position="169"/>
    </location>
</feature>
<dbReference type="EMBL" id="PQIB02000012">
    <property type="protein sequence ID" value="RLM79546.1"/>
    <property type="molecule type" value="Genomic_DNA"/>
</dbReference>
<gene>
    <name evidence="2" type="ORF">C2845_PM12G06350</name>
</gene>
<sequence length="254" mass="27770">MTDDETRLKRRELGVQICGSAYNPRMGIKVPDIERGLKNRTLTGDLGFRAFFMLEDVRNTEDLENIGTRNWCKAVVDNFSKAARLYKKDFEEKGINTPITSCGIFLTIIDTISALDRRRDAPSGTIEYGNLRRRSVTDTYSLSPAAAPTVALAAAPTPSRSSAATGTSTDWAGASHDPGGHATTNLQPPTICRYPSFSASFRQSIADVVGSRKSEVLNILKAFDDSTNHAQSFMAKVLEYTTIVDTGFCSVNPM</sequence>
<proteinExistence type="predicted"/>